<feature type="domain" description="Dynein heavy chain C-terminal" evidence="1">
    <location>
        <begin position="51"/>
        <end position="106"/>
    </location>
</feature>
<reference evidence="2 3" key="1">
    <citation type="journal article" date="2015" name="Genome Biol. Evol.">
        <title>The genome of winter moth (Operophtera brumata) provides a genomic perspective on sexual dimorphism and phenology.</title>
        <authorList>
            <person name="Derks M.F."/>
            <person name="Smit S."/>
            <person name="Salis L."/>
            <person name="Schijlen E."/>
            <person name="Bossers A."/>
            <person name="Mateman C."/>
            <person name="Pijl A.S."/>
            <person name="de Ridder D."/>
            <person name="Groenen M.A."/>
            <person name="Visser M.E."/>
            <person name="Megens H.J."/>
        </authorList>
    </citation>
    <scope>NUCLEOTIDE SEQUENCE [LARGE SCALE GENOMIC DNA]</scope>
    <source>
        <strain evidence="2">WM2013NL</strain>
        <tissue evidence="2">Head and thorax</tissue>
    </source>
</reference>
<dbReference type="GO" id="GO:0051959">
    <property type="term" value="F:dynein light intermediate chain binding"/>
    <property type="evidence" value="ECO:0007669"/>
    <property type="project" value="InterPro"/>
</dbReference>
<dbReference type="Gene3D" id="1.20.1270.280">
    <property type="match status" value="1"/>
</dbReference>
<organism evidence="2 3">
    <name type="scientific">Operophtera brumata</name>
    <name type="common">Winter moth</name>
    <name type="synonym">Phalaena brumata</name>
    <dbReference type="NCBI Taxonomy" id="104452"/>
    <lineage>
        <taxon>Eukaryota</taxon>
        <taxon>Metazoa</taxon>
        <taxon>Ecdysozoa</taxon>
        <taxon>Arthropoda</taxon>
        <taxon>Hexapoda</taxon>
        <taxon>Insecta</taxon>
        <taxon>Pterygota</taxon>
        <taxon>Neoptera</taxon>
        <taxon>Endopterygota</taxon>
        <taxon>Lepidoptera</taxon>
        <taxon>Glossata</taxon>
        <taxon>Ditrysia</taxon>
        <taxon>Geometroidea</taxon>
        <taxon>Geometridae</taxon>
        <taxon>Larentiinae</taxon>
        <taxon>Operophtera</taxon>
    </lineage>
</organism>
<evidence type="ECO:0000259" key="1">
    <source>
        <dbReference type="Pfam" id="PF18199"/>
    </source>
</evidence>
<dbReference type="AlphaFoldDB" id="A0A0L7KS44"/>
<dbReference type="InterPro" id="IPR026983">
    <property type="entry name" value="DHC"/>
</dbReference>
<evidence type="ECO:0000313" key="2">
    <source>
        <dbReference type="EMBL" id="KOB66093.1"/>
    </source>
</evidence>
<dbReference type="EMBL" id="JTDY01006333">
    <property type="protein sequence ID" value="KOB66093.1"/>
    <property type="molecule type" value="Genomic_DNA"/>
</dbReference>
<name>A0A0L7KS44_OPEBR</name>
<gene>
    <name evidence="2" type="ORF">OBRU01_21688</name>
</gene>
<dbReference type="GO" id="GO:0030286">
    <property type="term" value="C:dynein complex"/>
    <property type="evidence" value="ECO:0007669"/>
    <property type="project" value="InterPro"/>
</dbReference>
<dbReference type="GO" id="GO:0007018">
    <property type="term" value="P:microtubule-based movement"/>
    <property type="evidence" value="ECO:0007669"/>
    <property type="project" value="InterPro"/>
</dbReference>
<dbReference type="PANTHER" id="PTHR22878">
    <property type="entry name" value="DYNEIN HEAVY CHAIN 6, AXONEMAL-LIKE-RELATED"/>
    <property type="match status" value="1"/>
</dbReference>
<dbReference type="STRING" id="104452.A0A0L7KS44"/>
<keyword evidence="3" id="KW-1185">Reference proteome</keyword>
<proteinExistence type="predicted"/>
<dbReference type="GO" id="GO:0045505">
    <property type="term" value="F:dynein intermediate chain binding"/>
    <property type="evidence" value="ECO:0007669"/>
    <property type="project" value="InterPro"/>
</dbReference>
<dbReference type="InterPro" id="IPR041228">
    <property type="entry name" value="Dynein_C"/>
</dbReference>
<accession>A0A0L7KS44</accession>
<evidence type="ECO:0000313" key="3">
    <source>
        <dbReference type="Proteomes" id="UP000037510"/>
    </source>
</evidence>
<dbReference type="Proteomes" id="UP000037510">
    <property type="component" value="Unassembled WGS sequence"/>
</dbReference>
<dbReference type="PANTHER" id="PTHR22878:SF63">
    <property type="entry name" value="DYNEIN AXONEMAL HEAVY CHAIN 10"/>
    <property type="match status" value="1"/>
</dbReference>
<sequence length="111" mass="12398">MQPRDTGAQAGGGATKEETVKIILEDIQDRVPEPFNLLELMGKVEELTPFGELTISGDMEKLMESLFMDKVPDAWTKLAYPSLLGLAAWFSDLCLRLTELENWTGDFNGNF</sequence>
<dbReference type="Pfam" id="PF18199">
    <property type="entry name" value="Dynein_C"/>
    <property type="match status" value="1"/>
</dbReference>
<protein>
    <submittedName>
        <fullName evidence="2">Dynein heavy chain</fullName>
    </submittedName>
</protein>
<comment type="caution">
    <text evidence="2">The sequence shown here is derived from an EMBL/GenBank/DDBJ whole genome shotgun (WGS) entry which is preliminary data.</text>
</comment>